<comment type="caution">
    <text evidence="2">The sequence shown here is derived from an EMBL/GenBank/DDBJ whole genome shotgun (WGS) entry which is preliminary data.</text>
</comment>
<gene>
    <name evidence="2" type="ORF">SK571_09730</name>
</gene>
<keyword evidence="3" id="KW-1185">Reference proteome</keyword>
<name>A0ABU4TMZ9_9PSEU</name>
<protein>
    <submittedName>
        <fullName evidence="2">Uncharacterized protein</fullName>
    </submittedName>
</protein>
<sequence length="253" mass="25742">MTHADQETGNEIEGNVSGTAFQAGSIAFNLGAPDKPKRGKAFWGATASVVVAVAAVSTLATKLSPSGEPTRETPAAVTGANSAEAAVTTAPVSAGVLPATTTAGRPAPIVPTARQTVSAPAVVPPVITTTVAKAATLPPVSTGDGVRFSGTVAFGSYNLDLQQPRGMDGMNVWPLTPGRLHGDENYWLVEWTGDGTPGRAECDTGISQRGTRDATNLVAGSRVCGRTPGGRTFLVDVTAVDSTTITGQVTVWE</sequence>
<evidence type="ECO:0000313" key="3">
    <source>
        <dbReference type="Proteomes" id="UP001271792"/>
    </source>
</evidence>
<evidence type="ECO:0000256" key="1">
    <source>
        <dbReference type="SAM" id="MobiDB-lite"/>
    </source>
</evidence>
<proteinExistence type="predicted"/>
<organism evidence="2 3">
    <name type="scientific">Lentzea kristufekii</name>
    <dbReference type="NCBI Taxonomy" id="3095430"/>
    <lineage>
        <taxon>Bacteria</taxon>
        <taxon>Bacillati</taxon>
        <taxon>Actinomycetota</taxon>
        <taxon>Actinomycetes</taxon>
        <taxon>Pseudonocardiales</taxon>
        <taxon>Pseudonocardiaceae</taxon>
        <taxon>Lentzea</taxon>
    </lineage>
</organism>
<dbReference type="EMBL" id="JAXAVV010000004">
    <property type="protein sequence ID" value="MDX8049657.1"/>
    <property type="molecule type" value="Genomic_DNA"/>
</dbReference>
<accession>A0ABU4TMZ9</accession>
<evidence type="ECO:0000313" key="2">
    <source>
        <dbReference type="EMBL" id="MDX8049657.1"/>
    </source>
</evidence>
<feature type="region of interest" description="Disordered" evidence="1">
    <location>
        <begin position="62"/>
        <end position="82"/>
    </location>
</feature>
<dbReference type="Proteomes" id="UP001271792">
    <property type="component" value="Unassembled WGS sequence"/>
</dbReference>
<dbReference type="RefSeq" id="WP_319983689.1">
    <property type="nucleotide sequence ID" value="NZ_JAXAVV010000004.1"/>
</dbReference>
<reference evidence="2 3" key="2">
    <citation type="submission" date="2023-11" db="EMBL/GenBank/DDBJ databases">
        <authorList>
            <person name="Lara A.C."/>
            <person name="Chronakova A."/>
        </authorList>
    </citation>
    <scope>NUCLEOTIDE SEQUENCE [LARGE SCALE GENOMIC DNA]</scope>
    <source>
        <strain evidence="2 3">BCCO 10_0798</strain>
    </source>
</reference>
<reference evidence="2 3" key="1">
    <citation type="submission" date="2023-11" db="EMBL/GenBank/DDBJ databases">
        <title>Lentzea sokolovensis, sp. nov., Lentzea kristufkii, sp. nov., and Lentzea miocenensis, sp. nov., rare actinobacteria from Sokolov Coal Basin, Miocene lacustrine sediment, Czech Republic.</title>
        <authorList>
            <person name="Lara A."/>
            <person name="Kotroba L."/>
            <person name="Nouioui I."/>
            <person name="Neumann-Schaal M."/>
            <person name="Mast Y."/>
            <person name="Chronakova A."/>
        </authorList>
    </citation>
    <scope>NUCLEOTIDE SEQUENCE [LARGE SCALE GENOMIC DNA]</scope>
    <source>
        <strain evidence="2 3">BCCO 10_0798</strain>
    </source>
</reference>